<dbReference type="SMART" id="SM00478">
    <property type="entry name" value="ENDO3c"/>
    <property type="match status" value="1"/>
</dbReference>
<dbReference type="Gene3D" id="3.90.79.10">
    <property type="entry name" value="Nucleoside Triphosphate Pyrophosphohydrolase"/>
    <property type="match status" value="1"/>
</dbReference>
<comment type="catalytic activity">
    <reaction evidence="1 13">
        <text>Hydrolyzes free adenine bases from 7,8-dihydro-8-oxoguanine:adenine mismatched double-stranded DNA, leaving an apurinic site.</text>
        <dbReference type="EC" id="3.2.2.31"/>
    </reaction>
</comment>
<dbReference type="SUPFAM" id="SSF55811">
    <property type="entry name" value="Nudix"/>
    <property type="match status" value="1"/>
</dbReference>
<dbReference type="Pfam" id="PF14815">
    <property type="entry name" value="NUDIX_4"/>
    <property type="match status" value="1"/>
</dbReference>
<keyword evidence="16" id="KW-1185">Reference proteome</keyword>
<evidence type="ECO:0000259" key="14">
    <source>
        <dbReference type="SMART" id="SM00478"/>
    </source>
</evidence>
<evidence type="ECO:0000256" key="2">
    <source>
        <dbReference type="ARBA" id="ARBA00008343"/>
    </source>
</evidence>
<evidence type="ECO:0000256" key="6">
    <source>
        <dbReference type="ARBA" id="ARBA00022723"/>
    </source>
</evidence>
<organism evidence="15 16">
    <name type="scientific">Cymbomonas tetramitiformis</name>
    <dbReference type="NCBI Taxonomy" id="36881"/>
    <lineage>
        <taxon>Eukaryota</taxon>
        <taxon>Viridiplantae</taxon>
        <taxon>Chlorophyta</taxon>
        <taxon>Pyramimonadophyceae</taxon>
        <taxon>Pyramimonadales</taxon>
        <taxon>Pyramimonadaceae</taxon>
        <taxon>Cymbomonas</taxon>
    </lineage>
</organism>
<keyword evidence="7 13" id="KW-0227">DNA damage</keyword>
<dbReference type="InterPro" id="IPR011257">
    <property type="entry name" value="DNA_glycosylase"/>
</dbReference>
<evidence type="ECO:0000256" key="13">
    <source>
        <dbReference type="RuleBase" id="RU365096"/>
    </source>
</evidence>
<evidence type="ECO:0000313" key="16">
    <source>
        <dbReference type="Proteomes" id="UP001190700"/>
    </source>
</evidence>
<keyword evidence="6" id="KW-0479">Metal-binding</keyword>
<dbReference type="InterPro" id="IPR003651">
    <property type="entry name" value="Endonuclease3_FeS-loop_motif"/>
</dbReference>
<dbReference type="GO" id="GO:0035485">
    <property type="term" value="F:adenine/guanine mispair binding"/>
    <property type="evidence" value="ECO:0007669"/>
    <property type="project" value="TreeGrafter"/>
</dbReference>
<dbReference type="GO" id="GO:0006284">
    <property type="term" value="P:base-excision repair"/>
    <property type="evidence" value="ECO:0007669"/>
    <property type="project" value="UniProtKB-UniRule"/>
</dbReference>
<evidence type="ECO:0000256" key="4">
    <source>
        <dbReference type="ARBA" id="ARBA00022023"/>
    </source>
</evidence>
<comment type="function">
    <text evidence="13">Adenine glycosylase active on G-A mispairs.</text>
</comment>
<sequence length="331" mass="35704">SGPSHQITTFARDLGGVFPREVAGLKKVPGIGAYTAGAIASIAFEDAEPLVDGNVVRVVSRLRTVGGDPTKKEAITKHWELAGELVHQARPGDLNQALMELGAVICTAKSPTCSKCPVQDHCWALQKQQEGKAASGPHAPLVTDFPHKKIKAAPREEAVAISVVDLQTSGKDGASCGKVERYTLLVRRPDKGLLAGLWEFPSVIVEAGRSLEDARANTDAYLASIGVNVNSVDSTSAVQAGKRGNSKRRKLAAGGELERRMVFQSREPVGEVLHIFSHIRQQMLVERVVINGSPPTDIPEGLRWVRWEELDPKVLTSGVRKVHELISSQTE</sequence>
<evidence type="ECO:0000256" key="12">
    <source>
        <dbReference type="ARBA" id="ARBA00023295"/>
    </source>
</evidence>
<dbReference type="FunFam" id="1.10.1670.10:FF:000002">
    <property type="entry name" value="Adenine DNA glycosylase"/>
    <property type="match status" value="1"/>
</dbReference>
<evidence type="ECO:0000313" key="15">
    <source>
        <dbReference type="EMBL" id="KAK3248931.1"/>
    </source>
</evidence>
<evidence type="ECO:0000256" key="11">
    <source>
        <dbReference type="ARBA" id="ARBA00023204"/>
    </source>
</evidence>
<dbReference type="GO" id="GO:0034039">
    <property type="term" value="F:8-oxo-7,8-dihydroguanine DNA N-glycosylase activity"/>
    <property type="evidence" value="ECO:0007669"/>
    <property type="project" value="TreeGrafter"/>
</dbReference>
<dbReference type="Pfam" id="PF00633">
    <property type="entry name" value="HHH"/>
    <property type="match status" value="1"/>
</dbReference>
<reference evidence="15 16" key="1">
    <citation type="journal article" date="2015" name="Genome Biol. Evol.">
        <title>Comparative Genomics of a Bacterivorous Green Alga Reveals Evolutionary Causalities and Consequences of Phago-Mixotrophic Mode of Nutrition.</title>
        <authorList>
            <person name="Burns J.A."/>
            <person name="Paasch A."/>
            <person name="Narechania A."/>
            <person name="Kim E."/>
        </authorList>
    </citation>
    <scope>NUCLEOTIDE SEQUENCE [LARGE SCALE GENOMIC DNA]</scope>
    <source>
        <strain evidence="15 16">PLY_AMNH</strain>
    </source>
</reference>
<dbReference type="InterPro" id="IPR000445">
    <property type="entry name" value="HhH_motif"/>
</dbReference>
<dbReference type="EMBL" id="LGRX02027684">
    <property type="protein sequence ID" value="KAK3248931.1"/>
    <property type="molecule type" value="Genomic_DNA"/>
</dbReference>
<evidence type="ECO:0000256" key="7">
    <source>
        <dbReference type="ARBA" id="ARBA00022763"/>
    </source>
</evidence>
<dbReference type="InterPro" id="IPR015797">
    <property type="entry name" value="NUDIX_hydrolase-like_dom_sf"/>
</dbReference>
<dbReference type="GO" id="GO:0005634">
    <property type="term" value="C:nucleus"/>
    <property type="evidence" value="ECO:0007669"/>
    <property type="project" value="TreeGrafter"/>
</dbReference>
<dbReference type="GO" id="GO:0032357">
    <property type="term" value="F:oxidized purine DNA binding"/>
    <property type="evidence" value="ECO:0007669"/>
    <property type="project" value="TreeGrafter"/>
</dbReference>
<keyword evidence="10" id="KW-0411">Iron-sulfur</keyword>
<gene>
    <name evidence="15" type="ORF">CYMTET_41621</name>
</gene>
<dbReference type="GO" id="GO:0006298">
    <property type="term" value="P:mismatch repair"/>
    <property type="evidence" value="ECO:0007669"/>
    <property type="project" value="TreeGrafter"/>
</dbReference>
<dbReference type="Gene3D" id="1.10.1670.10">
    <property type="entry name" value="Helix-hairpin-Helix base-excision DNA repair enzymes (C-terminal)"/>
    <property type="match status" value="1"/>
</dbReference>
<keyword evidence="9 13" id="KW-0408">Iron</keyword>
<evidence type="ECO:0000256" key="1">
    <source>
        <dbReference type="ARBA" id="ARBA00000843"/>
    </source>
</evidence>
<keyword evidence="5" id="KW-0004">4Fe-4S</keyword>
<dbReference type="CDD" id="cd00056">
    <property type="entry name" value="ENDO3c"/>
    <property type="match status" value="1"/>
</dbReference>
<proteinExistence type="inferred from homology"/>
<dbReference type="InterPro" id="IPR023170">
    <property type="entry name" value="HhH_base_excis_C"/>
</dbReference>
<keyword evidence="12 13" id="KW-0326">Glycosidase</keyword>
<dbReference type="Proteomes" id="UP001190700">
    <property type="component" value="Unassembled WGS sequence"/>
</dbReference>
<dbReference type="InterPro" id="IPR029119">
    <property type="entry name" value="MutY_C"/>
</dbReference>
<dbReference type="InterPro" id="IPR044298">
    <property type="entry name" value="MIG/MutY"/>
</dbReference>
<dbReference type="AlphaFoldDB" id="A0AAE0F1T4"/>
<dbReference type="GO" id="GO:0046872">
    <property type="term" value="F:metal ion binding"/>
    <property type="evidence" value="ECO:0007669"/>
    <property type="project" value="UniProtKB-UniRule"/>
</dbReference>
<comment type="cofactor">
    <cofactor evidence="13">
        <name>[4Fe-4S] cluster</name>
        <dbReference type="ChEBI" id="CHEBI:49883"/>
    </cofactor>
    <text evidence="13">Binds 1 [4Fe-4S] cluster.</text>
</comment>
<dbReference type="InterPro" id="IPR003265">
    <property type="entry name" value="HhH-GPD_domain"/>
</dbReference>
<accession>A0AAE0F1T4</accession>
<evidence type="ECO:0000256" key="3">
    <source>
        <dbReference type="ARBA" id="ARBA00012045"/>
    </source>
</evidence>
<dbReference type="EC" id="3.2.2.31" evidence="3 13"/>
<protein>
    <recommendedName>
        <fullName evidence="4 13">Adenine DNA glycosylase</fullName>
        <ecNumber evidence="3 13">3.2.2.31</ecNumber>
    </recommendedName>
</protein>
<dbReference type="GO" id="GO:0000701">
    <property type="term" value="F:purine-specific mismatch base pair DNA N-glycosylase activity"/>
    <property type="evidence" value="ECO:0007669"/>
    <property type="project" value="UniProtKB-EC"/>
</dbReference>
<evidence type="ECO:0000256" key="9">
    <source>
        <dbReference type="ARBA" id="ARBA00023004"/>
    </source>
</evidence>
<comment type="similarity">
    <text evidence="2 13">Belongs to the Nth/MutY family.</text>
</comment>
<dbReference type="GO" id="GO:0051539">
    <property type="term" value="F:4 iron, 4 sulfur cluster binding"/>
    <property type="evidence" value="ECO:0007669"/>
    <property type="project" value="UniProtKB-UniRule"/>
</dbReference>
<dbReference type="Pfam" id="PF10576">
    <property type="entry name" value="EndIII_4Fe-2S"/>
    <property type="match status" value="1"/>
</dbReference>
<evidence type="ECO:0000256" key="8">
    <source>
        <dbReference type="ARBA" id="ARBA00022801"/>
    </source>
</evidence>
<comment type="caution">
    <text evidence="15">The sequence shown here is derived from an EMBL/GenBank/DDBJ whole genome shotgun (WGS) entry which is preliminary data.</text>
</comment>
<dbReference type="PANTHER" id="PTHR42944:SF1">
    <property type="entry name" value="ADENINE DNA GLYCOSYLASE"/>
    <property type="match status" value="1"/>
</dbReference>
<evidence type="ECO:0000256" key="10">
    <source>
        <dbReference type="ARBA" id="ARBA00023014"/>
    </source>
</evidence>
<evidence type="ECO:0000256" key="5">
    <source>
        <dbReference type="ARBA" id="ARBA00022485"/>
    </source>
</evidence>
<dbReference type="CDD" id="cd03431">
    <property type="entry name" value="NUDIX_DNA_Glycosylase_C-MutY"/>
    <property type="match status" value="1"/>
</dbReference>
<name>A0AAE0F1T4_9CHLO</name>
<keyword evidence="11" id="KW-0234">DNA repair</keyword>
<keyword evidence="8" id="KW-0378">Hydrolase</keyword>
<feature type="non-terminal residue" evidence="15">
    <location>
        <position position="1"/>
    </location>
</feature>
<dbReference type="PANTHER" id="PTHR42944">
    <property type="entry name" value="ADENINE DNA GLYCOSYLASE"/>
    <property type="match status" value="1"/>
</dbReference>
<feature type="domain" description="HhH-GPD" evidence="14">
    <location>
        <begin position="2"/>
        <end position="104"/>
    </location>
</feature>
<dbReference type="SUPFAM" id="SSF48150">
    <property type="entry name" value="DNA-glycosylase"/>
    <property type="match status" value="1"/>
</dbReference>